<proteinExistence type="predicted"/>
<protein>
    <submittedName>
        <fullName evidence="1">Uncharacterized protein</fullName>
    </submittedName>
</protein>
<evidence type="ECO:0000313" key="1">
    <source>
        <dbReference type="EMBL" id="QBK87262.1"/>
    </source>
</evidence>
<name>A0A481YVQ9_9VIRU</name>
<dbReference type="EMBL" id="MK500346">
    <property type="protein sequence ID" value="QBK87262.1"/>
    <property type="molecule type" value="Genomic_DNA"/>
</dbReference>
<accession>A0A481YVQ9</accession>
<gene>
    <name evidence="1" type="ORF">LCMAC201_01640</name>
</gene>
<reference evidence="1" key="1">
    <citation type="journal article" date="2019" name="MBio">
        <title>Virus Genomes from Deep Sea Sediments Expand the Ocean Megavirome and Support Independent Origins of Viral Gigantism.</title>
        <authorList>
            <person name="Backstrom D."/>
            <person name="Yutin N."/>
            <person name="Jorgensen S.L."/>
            <person name="Dharamshi J."/>
            <person name="Homa F."/>
            <person name="Zaremba-Niedwiedzka K."/>
            <person name="Spang A."/>
            <person name="Wolf Y.I."/>
            <person name="Koonin E.V."/>
            <person name="Ettema T.J."/>
        </authorList>
    </citation>
    <scope>NUCLEOTIDE SEQUENCE</scope>
</reference>
<organism evidence="1">
    <name type="scientific">Marseillevirus LCMAC201</name>
    <dbReference type="NCBI Taxonomy" id="2506605"/>
    <lineage>
        <taxon>Viruses</taxon>
        <taxon>Varidnaviria</taxon>
        <taxon>Bamfordvirae</taxon>
        <taxon>Nucleocytoviricota</taxon>
        <taxon>Megaviricetes</taxon>
        <taxon>Pimascovirales</taxon>
        <taxon>Pimascovirales incertae sedis</taxon>
        <taxon>Marseilleviridae</taxon>
    </lineage>
</organism>
<sequence>MSLICHDIDYIIASHIFNSYYRDGCDDLKNIMISFGKSSYDDFIGMCRCVFFRMLFARYKCKDVNVCTLLQKLSHKNNIKHFQCYNKFNDNLGNNQIIFRDLRARHRQIVYYLSLYHGYLWLCTKTYQREKLGYNYSYFHDDEKGPFKYRLLKRKRIHNLIYYDLVEKGNTLMDSTFVLKRDARIYKLGVTTESKDITCIKIL</sequence>